<dbReference type="WBParaSite" id="Csp11.Scaffold481.g1844.t1">
    <property type="protein sequence ID" value="Csp11.Scaffold481.g1844.t1"/>
    <property type="gene ID" value="Csp11.Scaffold481.g1844"/>
</dbReference>
<feature type="domain" description="SPK" evidence="2">
    <location>
        <begin position="34"/>
        <end position="151"/>
    </location>
</feature>
<proteinExistence type="predicted"/>
<dbReference type="InterPro" id="IPR006570">
    <property type="entry name" value="SPK_dom"/>
</dbReference>
<feature type="domain" description="SPK" evidence="2">
    <location>
        <begin position="163"/>
        <end position="278"/>
    </location>
</feature>
<dbReference type="Pfam" id="PF04435">
    <property type="entry name" value="SPK"/>
    <property type="match status" value="3"/>
</dbReference>
<keyword evidence="3" id="KW-1185">Reference proteome</keyword>
<evidence type="ECO:0000313" key="4">
    <source>
        <dbReference type="WBParaSite" id="Csp11.Scaffold481.g1844.t1"/>
    </source>
</evidence>
<evidence type="ECO:0000259" key="2">
    <source>
        <dbReference type="SMART" id="SM00583"/>
    </source>
</evidence>
<sequence>MRSALQMKFESFGPRGYAEYEHSELLTAEFSWIENDAIWAFLFRKIHQPNPTRIQQAGCDPFKNVLVWEEYNQETGSRRPLWKLRNHFVDTLAPNLHRAALPGEAIIKLYYGLGIKVSSEFLKYLQKSAQVSVDQTGRLLIYDCESLILKSQRRGKPELHDWEEENMWAFLCDRIHDPKTGHVLTPKQMPGPYMLWNEYRDKYDVGRTVQTLCTIFRCDLAPHIHETRFDLTTKAKLCFALRIPVPQKMIPELLNSGTLHLDMHCITFYKETMTDLVLNIDEAVRRFAFTADEDIAMCRFVYLALLDPVTRRIRRNKTIINCRELWVEFNKKNKVNRDPMSYSRRFKNYLVPSMYLAKIPKMMKMALHYALEIPVHEMWLRELKKEAIIELDDNGCIVVYRERKRLYSAEDDSDGDVIFVGEPAPKFQKNEIITIQDSEDVESGDEGIPVLSAENAPEFTEEHEDLNDIPLLSAENVRELKYFEKEDSKEAPEEADTVKNEDPIQNETPEETDVRNEDSVQNEAPEEAPEENILGNEYPIEYNETLEDKETADLLETLFDLIRDVSDGPAYPNLDMTLTETTGNLDPVIQESPDNEIDLSDIKEIINDIIEQIENVL</sequence>
<dbReference type="PANTHER" id="PTHR38627:SF1">
    <property type="entry name" value="G-PROTEIN ALPHA SUBUNIT ACTIVATING PROTEIN GBAS-1-RELATED"/>
    <property type="match status" value="1"/>
</dbReference>
<name>A0A1I7T2P3_9PELO</name>
<organism evidence="3 4">
    <name type="scientific">Caenorhabditis tropicalis</name>
    <dbReference type="NCBI Taxonomy" id="1561998"/>
    <lineage>
        <taxon>Eukaryota</taxon>
        <taxon>Metazoa</taxon>
        <taxon>Ecdysozoa</taxon>
        <taxon>Nematoda</taxon>
        <taxon>Chromadorea</taxon>
        <taxon>Rhabditida</taxon>
        <taxon>Rhabditina</taxon>
        <taxon>Rhabditomorpha</taxon>
        <taxon>Rhabditoidea</taxon>
        <taxon>Rhabditidae</taxon>
        <taxon>Peloderinae</taxon>
        <taxon>Caenorhabditis</taxon>
    </lineage>
</organism>
<feature type="compositionally biased region" description="Basic and acidic residues" evidence="1">
    <location>
        <begin position="484"/>
        <end position="502"/>
    </location>
</feature>
<dbReference type="InterPro" id="IPR053367">
    <property type="entry name" value="G-alpha_activating_GEF"/>
</dbReference>
<dbReference type="SMART" id="SM00583">
    <property type="entry name" value="SPK"/>
    <property type="match status" value="3"/>
</dbReference>
<feature type="domain" description="SPK" evidence="2">
    <location>
        <begin position="301"/>
        <end position="421"/>
    </location>
</feature>
<feature type="region of interest" description="Disordered" evidence="1">
    <location>
        <begin position="484"/>
        <end position="537"/>
    </location>
</feature>
<reference evidence="4" key="1">
    <citation type="submission" date="2016-11" db="UniProtKB">
        <authorList>
            <consortium name="WormBaseParasite"/>
        </authorList>
    </citation>
    <scope>IDENTIFICATION</scope>
</reference>
<evidence type="ECO:0000256" key="1">
    <source>
        <dbReference type="SAM" id="MobiDB-lite"/>
    </source>
</evidence>
<dbReference type="Proteomes" id="UP000095282">
    <property type="component" value="Unplaced"/>
</dbReference>
<dbReference type="eggNOG" id="ENOG502TGE1">
    <property type="taxonomic scope" value="Eukaryota"/>
</dbReference>
<evidence type="ECO:0000313" key="3">
    <source>
        <dbReference type="Proteomes" id="UP000095282"/>
    </source>
</evidence>
<accession>A0A1I7T2P3</accession>
<protein>
    <submittedName>
        <fullName evidence="4">SPK domain-containing protein</fullName>
    </submittedName>
</protein>
<dbReference type="AlphaFoldDB" id="A0A1I7T2P3"/>
<dbReference type="PANTHER" id="PTHR38627">
    <property type="entry name" value="GA BINDING AND ACTIVATING AND SPK (SPK) DOMAIN CONTAINING-RELATED"/>
    <property type="match status" value="1"/>
</dbReference>